<dbReference type="EC" id="3.2.1.21" evidence="3 12"/>
<feature type="active site" description="Proton donor" evidence="9">
    <location>
        <position position="172"/>
    </location>
</feature>
<protein>
    <recommendedName>
        <fullName evidence="3 12">Beta-glucosidase</fullName>
        <ecNumber evidence="3 12">3.2.1.21</ecNumber>
    </recommendedName>
</protein>
<feature type="active site" description="Nucleophile" evidence="9 11">
    <location>
        <position position="356"/>
    </location>
</feature>
<feature type="binding site" evidence="10">
    <location>
        <position position="127"/>
    </location>
    <ligand>
        <name>substrate</name>
    </ligand>
</feature>
<keyword evidence="8" id="KW-0624">Polysaccharide degradation</keyword>
<dbReference type="GO" id="GO:0030245">
    <property type="term" value="P:cellulose catabolic process"/>
    <property type="evidence" value="ECO:0007669"/>
    <property type="project" value="UniProtKB-KW"/>
</dbReference>
<reference evidence="13 14" key="1">
    <citation type="submission" date="2019-07" db="EMBL/GenBank/DDBJ databases">
        <title>Reinekea sp. strain SSH23 genome sequencing and assembly.</title>
        <authorList>
            <person name="Kim I."/>
        </authorList>
    </citation>
    <scope>NUCLEOTIDE SEQUENCE [LARGE SCALE GENOMIC DNA]</scope>
    <source>
        <strain evidence="13 14">SSH23</strain>
    </source>
</reference>
<keyword evidence="6" id="KW-0119">Carbohydrate metabolism</keyword>
<evidence type="ECO:0000256" key="1">
    <source>
        <dbReference type="ARBA" id="ARBA00000448"/>
    </source>
</evidence>
<evidence type="ECO:0000256" key="6">
    <source>
        <dbReference type="ARBA" id="ARBA00023277"/>
    </source>
</evidence>
<keyword evidence="7 12" id="KW-0326">Glycosidase</keyword>
<dbReference type="InterPro" id="IPR001360">
    <property type="entry name" value="Glyco_hydro_1"/>
</dbReference>
<dbReference type="InterPro" id="IPR033132">
    <property type="entry name" value="GH_1_N_CS"/>
</dbReference>
<evidence type="ECO:0000256" key="11">
    <source>
        <dbReference type="PROSITE-ProRule" id="PRU10055"/>
    </source>
</evidence>
<dbReference type="InterPro" id="IPR018120">
    <property type="entry name" value="Glyco_hydro_1_AS"/>
</dbReference>
<dbReference type="Pfam" id="PF00232">
    <property type="entry name" value="Glyco_hydro_1"/>
    <property type="match status" value="1"/>
</dbReference>
<dbReference type="SUPFAM" id="SSF51445">
    <property type="entry name" value="(Trans)glycosidases"/>
    <property type="match status" value="1"/>
</dbReference>
<dbReference type="OrthoDB" id="9765195at2"/>
<dbReference type="PANTHER" id="PTHR10353">
    <property type="entry name" value="GLYCOSYL HYDROLASE"/>
    <property type="match status" value="1"/>
</dbReference>
<comment type="similarity">
    <text evidence="2 12">Belongs to the glycosyl hydrolase 1 family.</text>
</comment>
<dbReference type="InterPro" id="IPR017853">
    <property type="entry name" value="GH"/>
</dbReference>
<evidence type="ECO:0000256" key="8">
    <source>
        <dbReference type="ARBA" id="ARBA00023326"/>
    </source>
</evidence>
<dbReference type="InterPro" id="IPR017736">
    <property type="entry name" value="Glyco_hydro_1_beta-glucosidase"/>
</dbReference>
<dbReference type="PRINTS" id="PR00131">
    <property type="entry name" value="GLHYDRLASE1"/>
</dbReference>
<evidence type="ECO:0000256" key="7">
    <source>
        <dbReference type="ARBA" id="ARBA00023295"/>
    </source>
</evidence>
<dbReference type="PROSITE" id="PS00572">
    <property type="entry name" value="GLYCOSYL_HYDROL_F1_1"/>
    <property type="match status" value="1"/>
</dbReference>
<feature type="binding site" evidence="10">
    <location>
        <begin position="409"/>
        <end position="410"/>
    </location>
    <ligand>
        <name>substrate</name>
    </ligand>
</feature>
<feature type="binding site" evidence="10">
    <location>
        <position position="402"/>
    </location>
    <ligand>
        <name>substrate</name>
    </ligand>
</feature>
<evidence type="ECO:0000256" key="5">
    <source>
        <dbReference type="ARBA" id="ARBA00023001"/>
    </source>
</evidence>
<evidence type="ECO:0000256" key="12">
    <source>
        <dbReference type="RuleBase" id="RU361175"/>
    </source>
</evidence>
<dbReference type="Proteomes" id="UP000321764">
    <property type="component" value="Unassembled WGS sequence"/>
</dbReference>
<evidence type="ECO:0000256" key="10">
    <source>
        <dbReference type="PIRSR" id="PIRSR617736-2"/>
    </source>
</evidence>
<dbReference type="NCBIfam" id="TIGR03356">
    <property type="entry name" value="BGL"/>
    <property type="match status" value="1"/>
</dbReference>
<name>A0A5C8Z9P1_9GAMM</name>
<dbReference type="PANTHER" id="PTHR10353:SF36">
    <property type="entry name" value="LP05116P"/>
    <property type="match status" value="1"/>
</dbReference>
<feature type="binding site" evidence="10">
    <location>
        <position position="300"/>
    </location>
    <ligand>
        <name>substrate</name>
    </ligand>
</feature>
<evidence type="ECO:0000256" key="2">
    <source>
        <dbReference type="ARBA" id="ARBA00010838"/>
    </source>
</evidence>
<accession>A0A5C8Z9P1</accession>
<dbReference type="FunFam" id="3.20.20.80:FF:000004">
    <property type="entry name" value="Beta-glucosidase 6-phospho-beta-glucosidase"/>
    <property type="match status" value="1"/>
</dbReference>
<proteinExistence type="inferred from homology"/>
<sequence>MMTFELPKNSKMLQPEFTFGVATAAFQIEGATTEDGRCESIWDRFCSLPGKVLNGDDGTEACDHYHRLEQDLDLIKELGFDAYRFSVAWPRIEPAEGEWNELGFAFYQRLIDGLIERGIKPYLTLYHWDLPQYLEDKGGWINRETAYRFVDYAEKITQRFGDKVACYTTFNEPWCAAFLGYRRGEHAPGLAEDRLGFQAAHHMMLAHGLALPKMRKAAPKAKHGIVLNFMLAYANSDSAADVAAAHYCNEENNYFFLDALLNAQYPESIWQKHPDWRPMMLPGDLAIINTEMDYIGINYYSSTLIKAGSDGADYDFGESELPKTDIGWAIYPKALTETLVNYKKRYPNFPAVLITENGAADNTPIVDGKITDDMRSQYYADHLLALNDAIEAGVDVQGYFAWSLMDNFEWAFGYSQRFGIVHVDYQTQQRTIKKSGLEWQRFLKARSR</sequence>
<keyword evidence="5" id="KW-0136">Cellulose degradation</keyword>
<dbReference type="PROSITE" id="PS00653">
    <property type="entry name" value="GLYCOSYL_HYDROL_F1_2"/>
    <property type="match status" value="1"/>
</dbReference>
<evidence type="ECO:0000313" key="14">
    <source>
        <dbReference type="Proteomes" id="UP000321764"/>
    </source>
</evidence>
<dbReference type="Gene3D" id="3.20.20.80">
    <property type="entry name" value="Glycosidases"/>
    <property type="match status" value="1"/>
</dbReference>
<keyword evidence="14" id="KW-1185">Reference proteome</keyword>
<dbReference type="AlphaFoldDB" id="A0A5C8Z9P1"/>
<keyword evidence="4 12" id="KW-0378">Hydrolase</keyword>
<feature type="binding site" evidence="10">
    <location>
        <position position="27"/>
    </location>
    <ligand>
        <name>substrate</name>
    </ligand>
</feature>
<comment type="caution">
    <text evidence="13">The sequence shown here is derived from an EMBL/GenBank/DDBJ whole genome shotgun (WGS) entry which is preliminary data.</text>
</comment>
<feature type="binding site" evidence="10">
    <location>
        <position position="171"/>
    </location>
    <ligand>
        <name>substrate</name>
    </ligand>
</feature>
<evidence type="ECO:0000256" key="9">
    <source>
        <dbReference type="PIRSR" id="PIRSR617736-1"/>
    </source>
</evidence>
<comment type="catalytic activity">
    <reaction evidence="1 12">
        <text>Hydrolysis of terminal, non-reducing beta-D-glucosyl residues with release of beta-D-glucose.</text>
        <dbReference type="EC" id="3.2.1.21"/>
    </reaction>
</comment>
<dbReference type="EMBL" id="VKAD01000001">
    <property type="protein sequence ID" value="TXR54672.1"/>
    <property type="molecule type" value="Genomic_DNA"/>
</dbReference>
<evidence type="ECO:0000313" key="13">
    <source>
        <dbReference type="EMBL" id="TXR54672.1"/>
    </source>
</evidence>
<evidence type="ECO:0000256" key="4">
    <source>
        <dbReference type="ARBA" id="ARBA00022801"/>
    </source>
</evidence>
<gene>
    <name evidence="13" type="ORF">FME95_09080</name>
</gene>
<organism evidence="13 14">
    <name type="scientific">Reinekea thalattae</name>
    <dbReference type="NCBI Taxonomy" id="2593301"/>
    <lineage>
        <taxon>Bacteria</taxon>
        <taxon>Pseudomonadati</taxon>
        <taxon>Pseudomonadota</taxon>
        <taxon>Gammaproteobacteria</taxon>
        <taxon>Oceanospirillales</taxon>
        <taxon>Saccharospirillaceae</taxon>
        <taxon>Reinekea</taxon>
    </lineage>
</organism>
<dbReference type="GO" id="GO:0008422">
    <property type="term" value="F:beta-glucosidase activity"/>
    <property type="evidence" value="ECO:0007669"/>
    <property type="project" value="UniProtKB-EC"/>
</dbReference>
<evidence type="ECO:0000256" key="3">
    <source>
        <dbReference type="ARBA" id="ARBA00012744"/>
    </source>
</evidence>